<dbReference type="AlphaFoldDB" id="A0A225V6H2"/>
<evidence type="ECO:0000313" key="1">
    <source>
        <dbReference type="EMBL" id="OWZ00488.1"/>
    </source>
</evidence>
<dbReference type="OrthoDB" id="123104at2759"/>
<accession>A0A225V6H2</accession>
<evidence type="ECO:0000313" key="2">
    <source>
        <dbReference type="Proteomes" id="UP000198211"/>
    </source>
</evidence>
<organism evidence="1 2">
    <name type="scientific">Phytophthora megakarya</name>
    <dbReference type="NCBI Taxonomy" id="4795"/>
    <lineage>
        <taxon>Eukaryota</taxon>
        <taxon>Sar</taxon>
        <taxon>Stramenopiles</taxon>
        <taxon>Oomycota</taxon>
        <taxon>Peronosporomycetes</taxon>
        <taxon>Peronosporales</taxon>
        <taxon>Peronosporaceae</taxon>
        <taxon>Phytophthora</taxon>
    </lineage>
</organism>
<gene>
    <name evidence="1" type="ORF">PHMEG_00028311</name>
</gene>
<evidence type="ECO:0008006" key="3">
    <source>
        <dbReference type="Google" id="ProtNLM"/>
    </source>
</evidence>
<comment type="caution">
    <text evidence="1">The sequence shown here is derived from an EMBL/GenBank/DDBJ whole genome shotgun (WGS) entry which is preliminary data.</text>
</comment>
<dbReference type="STRING" id="4795.A0A225V6H2"/>
<proteinExistence type="predicted"/>
<sequence>MQIATVLAVASLGGVFGQDEQLAHNLQSADNETQSLSQLFLMAMNEPSTPNCWNPGQCCEINSANAGDLKLGTTCNLPIPFPTDNYVSDKRVNKFDDAA</sequence>
<keyword evidence="2" id="KW-1185">Reference proteome</keyword>
<protein>
    <recommendedName>
        <fullName evidence="3">Hydrophobin</fullName>
    </recommendedName>
</protein>
<reference evidence="2" key="1">
    <citation type="submission" date="2017-03" db="EMBL/GenBank/DDBJ databases">
        <title>Phytopthora megakarya and P. palmivora, two closely related causual agents of cacao black pod achieved similar genome size and gene model numbers by different mechanisms.</title>
        <authorList>
            <person name="Ali S."/>
            <person name="Shao J."/>
            <person name="Larry D.J."/>
            <person name="Kronmiller B."/>
            <person name="Shen D."/>
            <person name="Strem M.D."/>
            <person name="Melnick R.L."/>
            <person name="Guiltinan M.J."/>
            <person name="Tyler B.M."/>
            <person name="Meinhardt L.W."/>
            <person name="Bailey B.A."/>
        </authorList>
    </citation>
    <scope>NUCLEOTIDE SEQUENCE [LARGE SCALE GENOMIC DNA]</scope>
    <source>
        <strain evidence="2">zdho120</strain>
    </source>
</reference>
<dbReference type="EMBL" id="NBNE01007572">
    <property type="protein sequence ID" value="OWZ00488.1"/>
    <property type="molecule type" value="Genomic_DNA"/>
</dbReference>
<dbReference type="Proteomes" id="UP000198211">
    <property type="component" value="Unassembled WGS sequence"/>
</dbReference>
<name>A0A225V6H2_9STRA</name>